<dbReference type="EMBL" id="BARV01015718">
    <property type="protein sequence ID" value="GAI32349.1"/>
    <property type="molecule type" value="Genomic_DNA"/>
</dbReference>
<protein>
    <submittedName>
        <fullName evidence="1">Uncharacterized protein</fullName>
    </submittedName>
</protein>
<proteinExistence type="predicted"/>
<comment type="caution">
    <text evidence="1">The sequence shown here is derived from an EMBL/GenBank/DDBJ whole genome shotgun (WGS) entry which is preliminary data.</text>
</comment>
<dbReference type="AlphaFoldDB" id="X1PN88"/>
<name>X1PN88_9ZZZZ</name>
<gene>
    <name evidence="1" type="ORF">S06H3_27124</name>
</gene>
<organism evidence="1">
    <name type="scientific">marine sediment metagenome</name>
    <dbReference type="NCBI Taxonomy" id="412755"/>
    <lineage>
        <taxon>unclassified sequences</taxon>
        <taxon>metagenomes</taxon>
        <taxon>ecological metagenomes</taxon>
    </lineage>
</organism>
<feature type="non-terminal residue" evidence="1">
    <location>
        <position position="1"/>
    </location>
</feature>
<accession>X1PN88</accession>
<reference evidence="1" key="1">
    <citation type="journal article" date="2014" name="Front. Microbiol.">
        <title>High frequency of phylogenetically diverse reductive dehalogenase-homologous genes in deep subseafloor sedimentary metagenomes.</title>
        <authorList>
            <person name="Kawai M."/>
            <person name="Futagami T."/>
            <person name="Toyoda A."/>
            <person name="Takaki Y."/>
            <person name="Nishi S."/>
            <person name="Hori S."/>
            <person name="Arai W."/>
            <person name="Tsubouchi T."/>
            <person name="Morono Y."/>
            <person name="Uchiyama I."/>
            <person name="Ito T."/>
            <person name="Fujiyama A."/>
            <person name="Inagaki F."/>
            <person name="Takami H."/>
        </authorList>
    </citation>
    <scope>NUCLEOTIDE SEQUENCE</scope>
    <source>
        <strain evidence="1">Expedition CK06-06</strain>
    </source>
</reference>
<evidence type="ECO:0000313" key="1">
    <source>
        <dbReference type="EMBL" id="GAI32349.1"/>
    </source>
</evidence>
<sequence>AEVETVGDENITHKSADIFGKLIDTSYWSRVEVFFRWGKTEACANKTRIYEMDEGDEGDEFQAELTGLEPDTTYYKESGRYQGWTAISALAPYLDRVYTYRLASFPSFPCLAFLS</sequence>